<keyword evidence="3" id="KW-0648">Protein biosynthesis</keyword>
<protein>
    <submittedName>
        <fullName evidence="5">Uncharacterized protein</fullName>
    </submittedName>
</protein>
<dbReference type="GO" id="GO:0003743">
    <property type="term" value="F:translation initiation factor activity"/>
    <property type="evidence" value="ECO:0007669"/>
    <property type="project" value="UniProtKB-KW"/>
</dbReference>
<dbReference type="PANTHER" id="PTHR21681:SF0">
    <property type="entry name" value="EUKARYOTIC TRANSLATION INITIATION FACTOR 3 SUBUNIT J"/>
    <property type="match status" value="1"/>
</dbReference>
<keyword evidence="2" id="KW-0396">Initiation factor</keyword>
<feature type="compositionally biased region" description="Basic residues" evidence="4">
    <location>
        <begin position="111"/>
        <end position="121"/>
    </location>
</feature>
<feature type="compositionally biased region" description="Acidic residues" evidence="4">
    <location>
        <begin position="127"/>
        <end position="145"/>
    </location>
</feature>
<dbReference type="InterPro" id="IPR013906">
    <property type="entry name" value="eIF3j"/>
</dbReference>
<gene>
    <name evidence="5" type="ORF">B296_00023254</name>
</gene>
<dbReference type="InterPro" id="IPR023194">
    <property type="entry name" value="eIF3-like_dom_sf"/>
</dbReference>
<feature type="region of interest" description="Disordered" evidence="4">
    <location>
        <begin position="104"/>
        <end position="145"/>
    </location>
</feature>
<feature type="compositionally biased region" description="Basic and acidic residues" evidence="4">
    <location>
        <begin position="38"/>
        <end position="48"/>
    </location>
</feature>
<dbReference type="AlphaFoldDB" id="A0A427AJH2"/>
<feature type="region of interest" description="Disordered" evidence="4">
    <location>
        <begin position="28"/>
        <end position="50"/>
    </location>
</feature>
<dbReference type="EMBL" id="AMZH03002204">
    <property type="protein sequence ID" value="RRT76395.1"/>
    <property type="molecule type" value="Genomic_DNA"/>
</dbReference>
<reference evidence="5 6" key="1">
    <citation type="journal article" date="2014" name="Agronomy (Basel)">
        <title>A Draft Genome Sequence for Ensete ventricosum, the Drought-Tolerant Tree Against Hunger.</title>
        <authorList>
            <person name="Harrison J."/>
            <person name="Moore K.A."/>
            <person name="Paszkiewicz K."/>
            <person name="Jones T."/>
            <person name="Grant M."/>
            <person name="Ambacheew D."/>
            <person name="Muzemil S."/>
            <person name="Studholme D.J."/>
        </authorList>
    </citation>
    <scope>NUCLEOTIDE SEQUENCE [LARGE SCALE GENOMIC DNA]</scope>
</reference>
<dbReference type="Pfam" id="PF08597">
    <property type="entry name" value="eIF3_subunit"/>
    <property type="match status" value="1"/>
</dbReference>
<evidence type="ECO:0000256" key="4">
    <source>
        <dbReference type="SAM" id="MobiDB-lite"/>
    </source>
</evidence>
<organism evidence="5 6">
    <name type="scientific">Ensete ventricosum</name>
    <name type="common">Abyssinian banana</name>
    <name type="synonym">Musa ensete</name>
    <dbReference type="NCBI Taxonomy" id="4639"/>
    <lineage>
        <taxon>Eukaryota</taxon>
        <taxon>Viridiplantae</taxon>
        <taxon>Streptophyta</taxon>
        <taxon>Embryophyta</taxon>
        <taxon>Tracheophyta</taxon>
        <taxon>Spermatophyta</taxon>
        <taxon>Magnoliopsida</taxon>
        <taxon>Liliopsida</taxon>
        <taxon>Zingiberales</taxon>
        <taxon>Musaceae</taxon>
        <taxon>Ensete</taxon>
    </lineage>
</organism>
<name>A0A427AJH2_ENSVE</name>
<dbReference type="Proteomes" id="UP000287651">
    <property type="component" value="Unassembled WGS sequence"/>
</dbReference>
<evidence type="ECO:0000313" key="5">
    <source>
        <dbReference type="EMBL" id="RRT76395.1"/>
    </source>
</evidence>
<evidence type="ECO:0000256" key="2">
    <source>
        <dbReference type="ARBA" id="ARBA00022540"/>
    </source>
</evidence>
<evidence type="ECO:0000313" key="6">
    <source>
        <dbReference type="Proteomes" id="UP000287651"/>
    </source>
</evidence>
<dbReference type="Gene3D" id="1.10.246.60">
    <property type="entry name" value="Eukaryotic translation initiation factor 3 like domains"/>
    <property type="match status" value="1"/>
</dbReference>
<proteinExistence type="predicted"/>
<dbReference type="GO" id="GO:0005852">
    <property type="term" value="C:eukaryotic translation initiation factor 3 complex"/>
    <property type="evidence" value="ECO:0007669"/>
    <property type="project" value="InterPro"/>
</dbReference>
<keyword evidence="1" id="KW-0963">Cytoplasm</keyword>
<dbReference type="PANTHER" id="PTHR21681">
    <property type="entry name" value="EUKARYOTIC TRANSLATION INITIATION FACTOR 3 SUBUNIT J"/>
    <property type="match status" value="1"/>
</dbReference>
<sequence length="145" mass="16045">MYIHVYSEMQIVILLMQAPKPEHVVETAVPKPGRKGTGKKEKVPEAKTSEIASKVLSDPLAEKLRQQRLNNCSVMRLSMTSLKAADAKEIAAVVTVIANEKLKAEKEANAGKKKQGTKKKQLHVDRADDDYAAGGYDDVDDYDFM</sequence>
<evidence type="ECO:0000256" key="3">
    <source>
        <dbReference type="ARBA" id="ARBA00022917"/>
    </source>
</evidence>
<comment type="caution">
    <text evidence="5">The sequence shown here is derived from an EMBL/GenBank/DDBJ whole genome shotgun (WGS) entry which is preliminary data.</text>
</comment>
<accession>A0A427AJH2</accession>
<evidence type="ECO:0000256" key="1">
    <source>
        <dbReference type="ARBA" id="ARBA00022490"/>
    </source>
</evidence>